<comment type="similarity">
    <text evidence="2">Belongs to the resistance-nodulation-cell division (RND) (TC 2.A.6) family.</text>
</comment>
<feature type="transmembrane region" description="Helical" evidence="8">
    <location>
        <begin position="561"/>
        <end position="584"/>
    </location>
</feature>
<dbReference type="SUPFAM" id="SSF82866">
    <property type="entry name" value="Multidrug efflux transporter AcrB transmembrane domain"/>
    <property type="match status" value="2"/>
</dbReference>
<comment type="subcellular location">
    <subcellularLocation>
        <location evidence="1">Cell membrane</location>
        <topology evidence="1">Multi-pass membrane protein</topology>
    </subcellularLocation>
</comment>
<feature type="transmembrane region" description="Helical" evidence="8">
    <location>
        <begin position="935"/>
        <end position="954"/>
    </location>
</feature>
<dbReference type="AlphaFoldDB" id="A0A0C1JTH6"/>
<name>A0A0C1JTH6_9BACT</name>
<keyword evidence="6 8" id="KW-1133">Transmembrane helix</keyword>
<feature type="transmembrane region" description="Helical" evidence="8">
    <location>
        <begin position="909"/>
        <end position="928"/>
    </location>
</feature>
<dbReference type="InterPro" id="IPR027463">
    <property type="entry name" value="AcrB_DN_DC_subdom"/>
</dbReference>
<gene>
    <name evidence="9" type="primary">helA</name>
    <name evidence="9" type="ORF">DB44_AV00240</name>
</gene>
<dbReference type="GO" id="GO:0005886">
    <property type="term" value="C:plasma membrane"/>
    <property type="evidence" value="ECO:0007669"/>
    <property type="project" value="UniProtKB-SubCell"/>
</dbReference>
<feature type="transmembrane region" description="Helical" evidence="8">
    <location>
        <begin position="1038"/>
        <end position="1061"/>
    </location>
</feature>
<evidence type="ECO:0000313" key="9">
    <source>
        <dbReference type="EMBL" id="KIC73761.1"/>
    </source>
</evidence>
<dbReference type="Gene3D" id="3.30.2090.10">
    <property type="entry name" value="Multidrug efflux transporter AcrB TolC docking domain, DN and DC subdomains"/>
    <property type="match status" value="2"/>
</dbReference>
<dbReference type="SUPFAM" id="SSF82714">
    <property type="entry name" value="Multidrug efflux transporter AcrB TolC docking domain, DN and DC subdomains"/>
    <property type="match status" value="2"/>
</dbReference>
<dbReference type="PANTHER" id="PTHR32063:SF24">
    <property type="entry name" value="CATION EFFLUX SYSTEM (ACRB_ACRD_ACRF FAMILY)"/>
    <property type="match status" value="1"/>
</dbReference>
<dbReference type="Gene3D" id="3.30.70.1440">
    <property type="entry name" value="Multidrug efflux transporter AcrB pore domain"/>
    <property type="match status" value="1"/>
</dbReference>
<evidence type="ECO:0000256" key="8">
    <source>
        <dbReference type="SAM" id="Phobius"/>
    </source>
</evidence>
<evidence type="ECO:0000256" key="7">
    <source>
        <dbReference type="ARBA" id="ARBA00023136"/>
    </source>
</evidence>
<proteinExistence type="inferred from homology"/>
<dbReference type="GO" id="GO:0042910">
    <property type="term" value="F:xenobiotic transmembrane transporter activity"/>
    <property type="evidence" value="ECO:0007669"/>
    <property type="project" value="TreeGrafter"/>
</dbReference>
<keyword evidence="7 8" id="KW-0472">Membrane</keyword>
<feature type="transmembrane region" description="Helical" evidence="8">
    <location>
        <begin position="512"/>
        <end position="535"/>
    </location>
</feature>
<evidence type="ECO:0000256" key="6">
    <source>
        <dbReference type="ARBA" id="ARBA00022989"/>
    </source>
</evidence>
<feature type="transmembrane region" description="Helical" evidence="8">
    <location>
        <begin position="20"/>
        <end position="38"/>
    </location>
</feature>
<protein>
    <submittedName>
        <fullName evidence="9">Protein HelA</fullName>
    </submittedName>
</protein>
<keyword evidence="3" id="KW-0813">Transport</keyword>
<feature type="transmembrane region" description="Helical" evidence="8">
    <location>
        <begin position="960"/>
        <end position="986"/>
    </location>
</feature>
<dbReference type="Proteomes" id="UP000031465">
    <property type="component" value="Unassembled WGS sequence"/>
</dbReference>
<sequence>MNMRIRMIEKILRYSLSHPLKVILFTSLVACYGIFSFFKLPIDAVPDITNNQVQINTILGGLSPVQIEKQVSYVIETALAGIPGLQMTRSLSRNGFSQVTAIFDDNVDIYFARQQINERLNEAIKNLPEGAEIHMGPLSTGLGEIYMWTVDFIPRSEKNENRKLAGWMVDGSYRTQEGQILKNEEEKASYLRTIQDWIIKPQLKSIPGLAEIDSIGGYVLQYHIEPNIEKMIALGLSFDNLIQAVQKNNLSISPGYIEKLGEGLLVKSDERLNNPKEIETIVVATREGIPIRIRDIADVKIGKETRTGSATHNGKESVIGTALMLIGSNSRTVSQAVEQKLSEIARTLPPDVIITPVLNRTKLVNATIDTVAKNLSEGAILVIAILFAFLGHFRASLITALVIPLSMLMTVIGMVHTQISGNLMSLGAIDFGLIIDGAVIITENCLRRLSLKKKTINRDLTKQERTEEVLAASQEMIQPTVIGQAIIITVYVPILTLSGVEGKMFYPMAMTVIMALISAFILSLTFVPTMISLFVKGNMQENEKGFVHFIKKIYQSVLEKVLHFPLATTLSSLIVVFISLILFFRLGEEFIPTLDERDLAMHVMRIPSTSLSQSTEMQKDVEKTLLTLPEVSFVFSKTGTAEMASDPMSPNVSDTFIILKKREEWPNPELTKEDLIHKIEQTVQFVPGNNYEFTQPIEMRFNELISGVRSDLAVKVYGDNFSLLEKTAENISQVLKEIPGAADVKVSQMSGLPVLDIKIDRETTSRLGLNVSDILEVVSIALGGGKAGQLFEGDRRFDIIVKLPDSSREDLTTISQLPIPLKMESKKAYFSNIPLGEVASLNIQNNLNEVRRENGKRFITIQTNVRGSDLGTFVEQAKQEIRDKVKIPSSYWLDWGGQFENLLSARNRLFIVIPIALMLIFIFLYSAFNSARYALLVFTSVPLALSGGILALWIRNMPFSISAAVGFIALSGIAVLNGLVLVTSINQLRDTESHIEKAIKKGALQRIRPVLMTALVASFGFIPMALASGTGAEVQKPLATVVIGGIISATILTLLVLPALYKLFAAKQRYRDINYVE</sequence>
<dbReference type="Gene3D" id="1.20.1640.10">
    <property type="entry name" value="Multidrug efflux transporter AcrB transmembrane domain"/>
    <property type="match status" value="2"/>
</dbReference>
<evidence type="ECO:0000256" key="4">
    <source>
        <dbReference type="ARBA" id="ARBA00022475"/>
    </source>
</evidence>
<feature type="transmembrane region" description="Helical" evidence="8">
    <location>
        <begin position="423"/>
        <end position="446"/>
    </location>
</feature>
<dbReference type="Gene3D" id="3.30.70.1430">
    <property type="entry name" value="Multidrug efflux transporter AcrB pore domain"/>
    <property type="match status" value="2"/>
</dbReference>
<dbReference type="Gene3D" id="3.30.70.1320">
    <property type="entry name" value="Multidrug efflux transporter AcrB pore domain like"/>
    <property type="match status" value="1"/>
</dbReference>
<evidence type="ECO:0000256" key="5">
    <source>
        <dbReference type="ARBA" id="ARBA00022692"/>
    </source>
</evidence>
<reference evidence="9 10" key="1">
    <citation type="journal article" date="2014" name="Mol. Biol. Evol.">
        <title>Massive expansion of Ubiquitination-related gene families within the Chlamydiae.</title>
        <authorList>
            <person name="Domman D."/>
            <person name="Collingro A."/>
            <person name="Lagkouvardos I."/>
            <person name="Gehre L."/>
            <person name="Weinmaier T."/>
            <person name="Rattei T."/>
            <person name="Subtil A."/>
            <person name="Horn M."/>
        </authorList>
    </citation>
    <scope>NUCLEOTIDE SEQUENCE [LARGE SCALE GENOMIC DNA]</scope>
    <source>
        <strain evidence="9 10">EI2</strain>
    </source>
</reference>
<dbReference type="InterPro" id="IPR004763">
    <property type="entry name" value="CusA-like"/>
</dbReference>
<dbReference type="PANTHER" id="PTHR32063">
    <property type="match status" value="1"/>
</dbReference>
<keyword evidence="5 8" id="KW-0812">Transmembrane</keyword>
<feature type="transmembrane region" description="Helical" evidence="8">
    <location>
        <begin position="1007"/>
        <end position="1026"/>
    </location>
</feature>
<dbReference type="PRINTS" id="PR00702">
    <property type="entry name" value="ACRIFLAVINRP"/>
</dbReference>
<evidence type="ECO:0000256" key="2">
    <source>
        <dbReference type="ARBA" id="ARBA00010942"/>
    </source>
</evidence>
<feature type="transmembrane region" description="Helical" evidence="8">
    <location>
        <begin position="481"/>
        <end position="500"/>
    </location>
</feature>
<comment type="caution">
    <text evidence="9">The sequence shown here is derived from an EMBL/GenBank/DDBJ whole genome shotgun (WGS) entry which is preliminary data.</text>
</comment>
<organism evidence="9 10">
    <name type="scientific">Candidatus Protochlamydia amoebophila</name>
    <dbReference type="NCBI Taxonomy" id="362787"/>
    <lineage>
        <taxon>Bacteria</taxon>
        <taxon>Pseudomonadati</taxon>
        <taxon>Chlamydiota</taxon>
        <taxon>Chlamydiia</taxon>
        <taxon>Parachlamydiales</taxon>
        <taxon>Parachlamydiaceae</taxon>
        <taxon>Candidatus Protochlamydia</taxon>
    </lineage>
</organism>
<accession>A0A0C1JTH6</accession>
<keyword evidence="4" id="KW-1003">Cell membrane</keyword>
<dbReference type="GO" id="GO:0008324">
    <property type="term" value="F:monoatomic cation transmembrane transporter activity"/>
    <property type="evidence" value="ECO:0007669"/>
    <property type="project" value="InterPro"/>
</dbReference>
<evidence type="ECO:0000313" key="10">
    <source>
        <dbReference type="Proteomes" id="UP000031465"/>
    </source>
</evidence>
<evidence type="ECO:0000256" key="1">
    <source>
        <dbReference type="ARBA" id="ARBA00004651"/>
    </source>
</evidence>
<dbReference type="NCBIfam" id="TIGR00914">
    <property type="entry name" value="2A0601"/>
    <property type="match status" value="1"/>
</dbReference>
<dbReference type="PATRIC" id="fig|362787.3.peg.323"/>
<feature type="transmembrane region" description="Helical" evidence="8">
    <location>
        <begin position="371"/>
        <end position="390"/>
    </location>
</feature>
<dbReference type="SUPFAM" id="SSF82693">
    <property type="entry name" value="Multidrug efflux transporter AcrB pore domain, PN1, PN2, PC1 and PC2 subdomains"/>
    <property type="match status" value="3"/>
</dbReference>
<dbReference type="InterPro" id="IPR001036">
    <property type="entry name" value="Acrflvin-R"/>
</dbReference>
<dbReference type="EMBL" id="JSAN01000020">
    <property type="protein sequence ID" value="KIC73761.1"/>
    <property type="molecule type" value="Genomic_DNA"/>
</dbReference>
<feature type="transmembrane region" description="Helical" evidence="8">
    <location>
        <begin position="397"/>
        <end position="417"/>
    </location>
</feature>
<evidence type="ECO:0000256" key="3">
    <source>
        <dbReference type="ARBA" id="ARBA00022448"/>
    </source>
</evidence>
<dbReference type="Pfam" id="PF00873">
    <property type="entry name" value="ACR_tran"/>
    <property type="match status" value="1"/>
</dbReference>